<feature type="compositionally biased region" description="Low complexity" evidence="1">
    <location>
        <begin position="255"/>
        <end position="265"/>
    </location>
</feature>
<keyword evidence="4" id="KW-1185">Reference proteome</keyword>
<dbReference type="PANTHER" id="PTHR40018">
    <property type="entry name" value="[PSI+] INDUCTION PROTEIN 2"/>
    <property type="match status" value="1"/>
</dbReference>
<feature type="compositionally biased region" description="Low complexity" evidence="1">
    <location>
        <begin position="286"/>
        <end position="297"/>
    </location>
</feature>
<keyword evidence="2" id="KW-0812">Transmembrane</keyword>
<evidence type="ECO:0008006" key="5">
    <source>
        <dbReference type="Google" id="ProtNLM"/>
    </source>
</evidence>
<dbReference type="GO" id="GO:0005935">
    <property type="term" value="C:cellular bud neck"/>
    <property type="evidence" value="ECO:0007669"/>
    <property type="project" value="TreeGrafter"/>
</dbReference>
<feature type="compositionally biased region" description="Polar residues" evidence="1">
    <location>
        <begin position="270"/>
        <end position="280"/>
    </location>
</feature>
<dbReference type="Proteomes" id="UP001321749">
    <property type="component" value="Unassembled WGS sequence"/>
</dbReference>
<feature type="compositionally biased region" description="Pro residues" evidence="1">
    <location>
        <begin position="245"/>
        <end position="254"/>
    </location>
</feature>
<organism evidence="3 4">
    <name type="scientific">Cladorrhinum samala</name>
    <dbReference type="NCBI Taxonomy" id="585594"/>
    <lineage>
        <taxon>Eukaryota</taxon>
        <taxon>Fungi</taxon>
        <taxon>Dikarya</taxon>
        <taxon>Ascomycota</taxon>
        <taxon>Pezizomycotina</taxon>
        <taxon>Sordariomycetes</taxon>
        <taxon>Sordariomycetidae</taxon>
        <taxon>Sordariales</taxon>
        <taxon>Podosporaceae</taxon>
        <taxon>Cladorrhinum</taxon>
    </lineage>
</organism>
<reference evidence="3" key="1">
    <citation type="journal article" date="2023" name="Mol. Phylogenet. Evol.">
        <title>Genome-scale phylogeny and comparative genomics of the fungal order Sordariales.</title>
        <authorList>
            <person name="Hensen N."/>
            <person name="Bonometti L."/>
            <person name="Westerberg I."/>
            <person name="Brannstrom I.O."/>
            <person name="Guillou S."/>
            <person name="Cros-Aarteil S."/>
            <person name="Calhoun S."/>
            <person name="Haridas S."/>
            <person name="Kuo A."/>
            <person name="Mondo S."/>
            <person name="Pangilinan J."/>
            <person name="Riley R."/>
            <person name="LaButti K."/>
            <person name="Andreopoulos B."/>
            <person name="Lipzen A."/>
            <person name="Chen C."/>
            <person name="Yan M."/>
            <person name="Daum C."/>
            <person name="Ng V."/>
            <person name="Clum A."/>
            <person name="Steindorff A."/>
            <person name="Ohm R.A."/>
            <person name="Martin F."/>
            <person name="Silar P."/>
            <person name="Natvig D.O."/>
            <person name="Lalanne C."/>
            <person name="Gautier V."/>
            <person name="Ament-Velasquez S.L."/>
            <person name="Kruys A."/>
            <person name="Hutchinson M.I."/>
            <person name="Powell A.J."/>
            <person name="Barry K."/>
            <person name="Miller A.N."/>
            <person name="Grigoriev I.V."/>
            <person name="Debuchy R."/>
            <person name="Gladieux P."/>
            <person name="Hiltunen Thoren M."/>
            <person name="Johannesson H."/>
        </authorList>
    </citation>
    <scope>NUCLEOTIDE SEQUENCE</scope>
    <source>
        <strain evidence="3">PSN324</strain>
    </source>
</reference>
<gene>
    <name evidence="3" type="ORF">QBC42DRAFT_8777</name>
</gene>
<keyword evidence="2" id="KW-1133">Transmembrane helix</keyword>
<evidence type="ECO:0000313" key="3">
    <source>
        <dbReference type="EMBL" id="KAK4465646.1"/>
    </source>
</evidence>
<name>A0AAV9I0W2_9PEZI</name>
<dbReference type="EMBL" id="MU864938">
    <property type="protein sequence ID" value="KAK4465646.1"/>
    <property type="molecule type" value="Genomic_DNA"/>
</dbReference>
<proteinExistence type="predicted"/>
<feature type="compositionally biased region" description="Polar residues" evidence="1">
    <location>
        <begin position="453"/>
        <end position="497"/>
    </location>
</feature>
<dbReference type="InterPro" id="IPR037504">
    <property type="entry name" value="PSI_induc_2"/>
</dbReference>
<keyword evidence="2" id="KW-0472">Membrane</keyword>
<dbReference type="GO" id="GO:0005886">
    <property type="term" value="C:plasma membrane"/>
    <property type="evidence" value="ECO:0007669"/>
    <property type="project" value="TreeGrafter"/>
</dbReference>
<reference evidence="3" key="2">
    <citation type="submission" date="2023-06" db="EMBL/GenBank/DDBJ databases">
        <authorList>
            <consortium name="Lawrence Berkeley National Laboratory"/>
            <person name="Mondo S.J."/>
            <person name="Hensen N."/>
            <person name="Bonometti L."/>
            <person name="Westerberg I."/>
            <person name="Brannstrom I.O."/>
            <person name="Guillou S."/>
            <person name="Cros-Aarteil S."/>
            <person name="Calhoun S."/>
            <person name="Haridas S."/>
            <person name="Kuo A."/>
            <person name="Pangilinan J."/>
            <person name="Riley R."/>
            <person name="Labutti K."/>
            <person name="Andreopoulos B."/>
            <person name="Lipzen A."/>
            <person name="Chen C."/>
            <person name="Yanf M."/>
            <person name="Daum C."/>
            <person name="Ng V."/>
            <person name="Clum A."/>
            <person name="Steindorff A."/>
            <person name="Ohm R."/>
            <person name="Martin F."/>
            <person name="Silar P."/>
            <person name="Natvig D."/>
            <person name="Lalanne C."/>
            <person name="Gautier V."/>
            <person name="Ament-Velasquez S.L."/>
            <person name="Kruys A."/>
            <person name="Hutchinson M.I."/>
            <person name="Powell A.J."/>
            <person name="Barry K."/>
            <person name="Miller A.N."/>
            <person name="Grigoriev I.V."/>
            <person name="Debuchy R."/>
            <person name="Gladieux P."/>
            <person name="Thoren M.H."/>
            <person name="Johannesson H."/>
        </authorList>
    </citation>
    <scope>NUCLEOTIDE SEQUENCE</scope>
    <source>
        <strain evidence="3">PSN324</strain>
    </source>
</reference>
<feature type="compositionally biased region" description="Polar residues" evidence="1">
    <location>
        <begin position="303"/>
        <end position="325"/>
    </location>
</feature>
<feature type="region of interest" description="Disordered" evidence="1">
    <location>
        <begin position="182"/>
        <end position="525"/>
    </location>
</feature>
<dbReference type="AlphaFoldDB" id="A0AAV9I0W2"/>
<protein>
    <recommendedName>
        <fullName evidence="5">Fibroin-3 related protein</fullName>
    </recommendedName>
</protein>
<evidence type="ECO:0000313" key="4">
    <source>
        <dbReference type="Proteomes" id="UP001321749"/>
    </source>
</evidence>
<sequence length="525" mass="55532">MPAVTIDVAMERSLREGFVGLLTRSFHAALSRRDLTGDIGSVRNTFSSWDNCMAVDYCKWSAIGLMAVAGLIIFSVVWCIIRCACCAKSCCCQCFSCLKCCGNCCGCCDPPRGNGKQYLEEPYIPPNQGYKSQEPMHNGFGASASHHGQSHGVTHGGGGFSAAKTADFPQYAEFDVGKRKSYGNEDALPAMPSWEGAESKKIEVEEEEVELKQLKKPEAQSQPQSPTMMNGAAVMNGGPQRTTPSPGPRSPYGPPGSNGYAPPNAMGGNPYSQTAQSYNQPGGYGVAASAVGSGPRSPYDDNGFNNVYNNTNAPYGPSRTNTQQSGYGGHDGYGQQPYDNYGSQGTQGYGGMDQHFAPQEMDGGGYGHSQGMVKSPGGYGGYGQESRHTPGPQTDYSAGGYGAAPVRSPTADYSSPYGADARRSPAPQNDYSSPYGADSRRSPAPQGGDYFGQQRTQSPAPDYGSSYNSRPIVTAQYSSESTQPLRGPQRQYSSNAVTPADSGFDFSSGYSRPPPGPNIGGGGYR</sequence>
<feature type="transmembrane region" description="Helical" evidence="2">
    <location>
        <begin position="60"/>
        <end position="81"/>
    </location>
</feature>
<comment type="caution">
    <text evidence="3">The sequence shown here is derived from an EMBL/GenBank/DDBJ whole genome shotgun (WGS) entry which is preliminary data.</text>
</comment>
<feature type="compositionally biased region" description="Polar residues" evidence="1">
    <location>
        <begin position="219"/>
        <end position="228"/>
    </location>
</feature>
<evidence type="ECO:0000256" key="2">
    <source>
        <dbReference type="SAM" id="Phobius"/>
    </source>
</evidence>
<accession>A0AAV9I0W2</accession>
<evidence type="ECO:0000256" key="1">
    <source>
        <dbReference type="SAM" id="MobiDB-lite"/>
    </source>
</evidence>
<dbReference type="PANTHER" id="PTHR40018:SF1">
    <property type="entry name" value="[PSI+] INDUCTION PROTEIN 2"/>
    <property type="match status" value="1"/>
</dbReference>